<protein>
    <recommendedName>
        <fullName evidence="3">DNA polymerase delta subunit 4</fullName>
    </recommendedName>
</protein>
<evidence type="ECO:0008006" key="3">
    <source>
        <dbReference type="Google" id="ProtNLM"/>
    </source>
</evidence>
<dbReference type="EMBL" id="HBEY01014864">
    <property type="protein sequence ID" value="CAD8603867.1"/>
    <property type="molecule type" value="Transcribed_RNA"/>
</dbReference>
<name>A0A7S0Q0H4_9EUKA</name>
<feature type="compositionally biased region" description="Acidic residues" evidence="1">
    <location>
        <begin position="69"/>
        <end position="78"/>
    </location>
</feature>
<dbReference type="GO" id="GO:0003887">
    <property type="term" value="F:DNA-directed DNA polymerase activity"/>
    <property type="evidence" value="ECO:0007669"/>
    <property type="project" value="TreeGrafter"/>
</dbReference>
<reference evidence="2" key="1">
    <citation type="submission" date="2021-01" db="EMBL/GenBank/DDBJ databases">
        <authorList>
            <person name="Corre E."/>
            <person name="Pelletier E."/>
            <person name="Niang G."/>
            <person name="Scheremetjew M."/>
            <person name="Finn R."/>
            <person name="Kale V."/>
            <person name="Holt S."/>
            <person name="Cochrane G."/>
            <person name="Meng A."/>
            <person name="Brown T."/>
            <person name="Cohen L."/>
        </authorList>
    </citation>
    <scope>NUCLEOTIDE SEQUENCE</scope>
    <source>
        <strain evidence="2">PLY182g</strain>
    </source>
</reference>
<dbReference type="PANTHER" id="PTHR14303:SF0">
    <property type="entry name" value="DNA POLYMERASE DELTA SUBUNIT 4"/>
    <property type="match status" value="1"/>
</dbReference>
<evidence type="ECO:0000313" key="2">
    <source>
        <dbReference type="EMBL" id="CAD8603867.1"/>
    </source>
</evidence>
<organism evidence="2">
    <name type="scientific">Coccolithus braarudii</name>
    <dbReference type="NCBI Taxonomy" id="221442"/>
    <lineage>
        <taxon>Eukaryota</taxon>
        <taxon>Haptista</taxon>
        <taxon>Haptophyta</taxon>
        <taxon>Prymnesiophyceae</taxon>
        <taxon>Coccolithales</taxon>
        <taxon>Coccolithaceae</taxon>
        <taxon>Coccolithus</taxon>
    </lineage>
</organism>
<dbReference type="InterPro" id="IPR007218">
    <property type="entry name" value="DNA_pol_delta_4"/>
</dbReference>
<feature type="region of interest" description="Disordered" evidence="1">
    <location>
        <begin position="1"/>
        <end position="78"/>
    </location>
</feature>
<proteinExistence type="predicted"/>
<dbReference type="PANTHER" id="PTHR14303">
    <property type="entry name" value="DNA POLYMERASE DELTA SUBUNIT 4"/>
    <property type="match status" value="1"/>
</dbReference>
<dbReference type="GO" id="GO:0000731">
    <property type="term" value="P:DNA synthesis involved in DNA repair"/>
    <property type="evidence" value="ECO:0007669"/>
    <property type="project" value="InterPro"/>
</dbReference>
<dbReference type="Pfam" id="PF04081">
    <property type="entry name" value="DNA_pol_delta_4"/>
    <property type="match status" value="1"/>
</dbReference>
<evidence type="ECO:0000256" key="1">
    <source>
        <dbReference type="SAM" id="MobiDB-lite"/>
    </source>
</evidence>
<gene>
    <name evidence="2" type="ORF">CPEL01642_LOCUS7202</name>
</gene>
<accession>A0A7S0Q0H4</accession>
<sequence>MPPSTIESPRKRKERDVEAPSTRSKQRVRSKLPVSPFEAAKRTGRGRGSLEDKLGGRQLDGELAAAGDSEQDAAEEAQPELQAVLGTEERLQASCSPEEQKALRAFDLVQEFGPCVGLSRLQRWRRADKLGLNPPKMVLDILLSIDQGSPVAQSVLSSLL</sequence>
<dbReference type="GO" id="GO:0043625">
    <property type="term" value="C:delta DNA polymerase complex"/>
    <property type="evidence" value="ECO:0007669"/>
    <property type="project" value="TreeGrafter"/>
</dbReference>
<dbReference type="AlphaFoldDB" id="A0A7S0Q0H4"/>
<dbReference type="GO" id="GO:0006261">
    <property type="term" value="P:DNA-templated DNA replication"/>
    <property type="evidence" value="ECO:0007669"/>
    <property type="project" value="TreeGrafter"/>
</dbReference>